<dbReference type="Pfam" id="PF06325">
    <property type="entry name" value="PrmA"/>
    <property type="match status" value="1"/>
</dbReference>
<dbReference type="GO" id="GO:0005737">
    <property type="term" value="C:cytoplasm"/>
    <property type="evidence" value="ECO:0007669"/>
    <property type="project" value="UniProtKB-SubCell"/>
</dbReference>
<comment type="similarity">
    <text evidence="1 6">Belongs to the methyltransferase superfamily. PrmA family.</text>
</comment>
<keyword evidence="3 6" id="KW-0489">Methyltransferase</keyword>
<dbReference type="RefSeq" id="WP_156856825.1">
    <property type="nucleotide sequence ID" value="NZ_BMOS01000007.1"/>
</dbReference>
<feature type="binding site" evidence="6">
    <location>
        <position position="204"/>
    </location>
    <ligand>
        <name>S-adenosyl-L-methionine</name>
        <dbReference type="ChEBI" id="CHEBI:59789"/>
    </ligand>
</feature>
<accession>A0A917XUS2</accession>
<dbReference type="GO" id="GO:0005840">
    <property type="term" value="C:ribosome"/>
    <property type="evidence" value="ECO:0007669"/>
    <property type="project" value="UniProtKB-KW"/>
</dbReference>
<dbReference type="InterPro" id="IPR029063">
    <property type="entry name" value="SAM-dependent_MTases_sf"/>
</dbReference>
<proteinExistence type="inferred from homology"/>
<feature type="binding site" evidence="6">
    <location>
        <position position="247"/>
    </location>
    <ligand>
        <name>S-adenosyl-L-methionine</name>
        <dbReference type="ChEBI" id="CHEBI:59789"/>
    </ligand>
</feature>
<gene>
    <name evidence="6 7" type="primary">prmA</name>
    <name evidence="7" type="ORF">GCM10007971_12600</name>
</gene>
<sequence>MNWTEICIHTTNEAIESISYILQETGASGLVIEDPLDLVKAKEAQFGEIYELDPQDYPDEGVRIKTYLPVNSHLKDTINEITKRINALATFHDLGKNEIVLTDVHEEDWATAWKKYYKPVQVTDTITIKPIWEEYRPANEHEVIIEMDPGMAFGTGTHPTTILSIQALEKYLKAKDKVIDVGSGSGILTIAAAKLGAAKIHAFDLDEVAVKSSKANIQLNDLASEITVEQNDLLKGIHLDADVIVSNILAEIIVKFINDAWNNLKAGGYFITSGIIKDKQEMVLGELRRQGFEVIEQNELEDWISIIARKPKQS</sequence>
<evidence type="ECO:0000313" key="8">
    <source>
        <dbReference type="Proteomes" id="UP000624041"/>
    </source>
</evidence>
<comment type="caution">
    <text evidence="7">The sequence shown here is derived from an EMBL/GenBank/DDBJ whole genome shotgun (WGS) entry which is preliminary data.</text>
</comment>
<keyword evidence="4 6" id="KW-0808">Transferase</keyword>
<keyword evidence="2 6" id="KW-0963">Cytoplasm</keyword>
<comment type="function">
    <text evidence="6">Methylates ribosomal protein L11.</text>
</comment>
<comment type="subcellular location">
    <subcellularLocation>
        <location evidence="6">Cytoplasm</location>
    </subcellularLocation>
</comment>
<dbReference type="InterPro" id="IPR050078">
    <property type="entry name" value="Ribosomal_L11_MeTrfase_PrmA"/>
</dbReference>
<feature type="binding site" evidence="6">
    <location>
        <position position="161"/>
    </location>
    <ligand>
        <name>S-adenosyl-L-methionine</name>
        <dbReference type="ChEBI" id="CHEBI:59789"/>
    </ligand>
</feature>
<evidence type="ECO:0000313" key="7">
    <source>
        <dbReference type="EMBL" id="GGN54658.1"/>
    </source>
</evidence>
<dbReference type="GO" id="GO:0032259">
    <property type="term" value="P:methylation"/>
    <property type="evidence" value="ECO:0007669"/>
    <property type="project" value="UniProtKB-KW"/>
</dbReference>
<dbReference type="SUPFAM" id="SSF53335">
    <property type="entry name" value="S-adenosyl-L-methionine-dependent methyltransferases"/>
    <property type="match status" value="1"/>
</dbReference>
<dbReference type="PIRSF" id="PIRSF000401">
    <property type="entry name" value="RPL11_MTase"/>
    <property type="match status" value="1"/>
</dbReference>
<keyword evidence="5 6" id="KW-0949">S-adenosyl-L-methionine</keyword>
<feature type="binding site" evidence="6">
    <location>
        <position position="182"/>
    </location>
    <ligand>
        <name>S-adenosyl-L-methionine</name>
        <dbReference type="ChEBI" id="CHEBI:59789"/>
    </ligand>
</feature>
<organism evidence="7 8">
    <name type="scientific">Oceanobacillus indicireducens</name>
    <dbReference type="NCBI Taxonomy" id="1004261"/>
    <lineage>
        <taxon>Bacteria</taxon>
        <taxon>Bacillati</taxon>
        <taxon>Bacillota</taxon>
        <taxon>Bacilli</taxon>
        <taxon>Bacillales</taxon>
        <taxon>Bacillaceae</taxon>
        <taxon>Oceanobacillus</taxon>
    </lineage>
</organism>
<dbReference type="Gene3D" id="3.40.50.150">
    <property type="entry name" value="Vaccinia Virus protein VP39"/>
    <property type="match status" value="1"/>
</dbReference>
<dbReference type="PANTHER" id="PTHR43648:SF1">
    <property type="entry name" value="ELECTRON TRANSFER FLAVOPROTEIN BETA SUBUNIT LYSINE METHYLTRANSFERASE"/>
    <property type="match status" value="1"/>
</dbReference>
<dbReference type="Proteomes" id="UP000624041">
    <property type="component" value="Unassembled WGS sequence"/>
</dbReference>
<dbReference type="EC" id="2.1.1.-" evidence="6"/>
<reference evidence="7" key="1">
    <citation type="journal article" date="2014" name="Int. J. Syst. Evol. Microbiol.">
        <title>Complete genome sequence of Corynebacterium casei LMG S-19264T (=DSM 44701T), isolated from a smear-ripened cheese.</title>
        <authorList>
            <consortium name="US DOE Joint Genome Institute (JGI-PGF)"/>
            <person name="Walter F."/>
            <person name="Albersmeier A."/>
            <person name="Kalinowski J."/>
            <person name="Ruckert C."/>
        </authorList>
    </citation>
    <scope>NUCLEOTIDE SEQUENCE</scope>
    <source>
        <strain evidence="7">JCM 17251</strain>
    </source>
</reference>
<dbReference type="GO" id="GO:0008276">
    <property type="term" value="F:protein methyltransferase activity"/>
    <property type="evidence" value="ECO:0007669"/>
    <property type="project" value="UniProtKB-UniRule"/>
</dbReference>
<dbReference type="EMBL" id="BMOS01000007">
    <property type="protein sequence ID" value="GGN54658.1"/>
    <property type="molecule type" value="Genomic_DNA"/>
</dbReference>
<keyword evidence="8" id="KW-1185">Reference proteome</keyword>
<evidence type="ECO:0000256" key="2">
    <source>
        <dbReference type="ARBA" id="ARBA00022490"/>
    </source>
</evidence>
<evidence type="ECO:0000256" key="1">
    <source>
        <dbReference type="ARBA" id="ARBA00009741"/>
    </source>
</evidence>
<dbReference type="PANTHER" id="PTHR43648">
    <property type="entry name" value="ELECTRON TRANSFER FLAVOPROTEIN BETA SUBUNIT LYSINE METHYLTRANSFERASE"/>
    <property type="match status" value="1"/>
</dbReference>
<comment type="catalytic activity">
    <reaction evidence="6">
        <text>L-lysyl-[protein] + 3 S-adenosyl-L-methionine = N(6),N(6),N(6)-trimethyl-L-lysyl-[protein] + 3 S-adenosyl-L-homocysteine + 3 H(+)</text>
        <dbReference type="Rhea" id="RHEA:54192"/>
        <dbReference type="Rhea" id="RHEA-COMP:9752"/>
        <dbReference type="Rhea" id="RHEA-COMP:13826"/>
        <dbReference type="ChEBI" id="CHEBI:15378"/>
        <dbReference type="ChEBI" id="CHEBI:29969"/>
        <dbReference type="ChEBI" id="CHEBI:57856"/>
        <dbReference type="ChEBI" id="CHEBI:59789"/>
        <dbReference type="ChEBI" id="CHEBI:61961"/>
    </reaction>
</comment>
<protein>
    <recommendedName>
        <fullName evidence="6">Ribosomal protein L11 methyltransferase</fullName>
        <shortName evidence="6">L11 Mtase</shortName>
        <ecNumber evidence="6">2.1.1.-</ecNumber>
    </recommendedName>
</protein>
<dbReference type="NCBIfam" id="TIGR00406">
    <property type="entry name" value="prmA"/>
    <property type="match status" value="1"/>
</dbReference>
<keyword evidence="7" id="KW-0689">Ribosomal protein</keyword>
<dbReference type="InterPro" id="IPR004498">
    <property type="entry name" value="Ribosomal_PrmA_MeTrfase"/>
</dbReference>
<dbReference type="CDD" id="cd02440">
    <property type="entry name" value="AdoMet_MTases"/>
    <property type="match status" value="1"/>
</dbReference>
<dbReference type="AlphaFoldDB" id="A0A917XUS2"/>
<reference evidence="7" key="2">
    <citation type="submission" date="2020-09" db="EMBL/GenBank/DDBJ databases">
        <authorList>
            <person name="Sun Q."/>
            <person name="Ohkuma M."/>
        </authorList>
    </citation>
    <scope>NUCLEOTIDE SEQUENCE</scope>
    <source>
        <strain evidence="7">JCM 17251</strain>
    </source>
</reference>
<evidence type="ECO:0000256" key="6">
    <source>
        <dbReference type="HAMAP-Rule" id="MF_00735"/>
    </source>
</evidence>
<dbReference type="HAMAP" id="MF_00735">
    <property type="entry name" value="Methyltr_PrmA"/>
    <property type="match status" value="1"/>
</dbReference>
<keyword evidence="7" id="KW-0687">Ribonucleoprotein</keyword>
<evidence type="ECO:0000256" key="5">
    <source>
        <dbReference type="ARBA" id="ARBA00022691"/>
    </source>
</evidence>
<name>A0A917XUS2_9BACI</name>
<evidence type="ECO:0000256" key="3">
    <source>
        <dbReference type="ARBA" id="ARBA00022603"/>
    </source>
</evidence>
<evidence type="ECO:0000256" key="4">
    <source>
        <dbReference type="ARBA" id="ARBA00022679"/>
    </source>
</evidence>